<sequence length="136" mass="15733">MHSLPPTLVSDDYKEKKKHHAGKRTIKSRDWKFDQLFTCTHDTMPSNIEEYLFTCCRSTLFSKLAGSVHIFQKDFYPAKLMKLMASNHVSIDNKSRDQAGHGNVPILWRKFCDIRVVYGRALLCDKVLNSPTIFII</sequence>
<evidence type="ECO:0000256" key="1">
    <source>
        <dbReference type="SAM" id="MobiDB-lite"/>
    </source>
</evidence>
<feature type="region of interest" description="Disordered" evidence="1">
    <location>
        <begin position="1"/>
        <end position="21"/>
    </location>
</feature>
<name>A0AAV4S6S3_CAEEX</name>
<dbReference type="Proteomes" id="UP001054945">
    <property type="component" value="Unassembled WGS sequence"/>
</dbReference>
<comment type="caution">
    <text evidence="2">The sequence shown here is derived from an EMBL/GenBank/DDBJ whole genome shotgun (WGS) entry which is preliminary data.</text>
</comment>
<gene>
    <name evidence="2" type="ORF">CEXT_677471</name>
</gene>
<proteinExistence type="predicted"/>
<accession>A0AAV4S6S3</accession>
<evidence type="ECO:0000313" key="2">
    <source>
        <dbReference type="EMBL" id="GIY30203.1"/>
    </source>
</evidence>
<protein>
    <submittedName>
        <fullName evidence="2">Uncharacterized protein</fullName>
    </submittedName>
</protein>
<organism evidence="2 3">
    <name type="scientific">Caerostris extrusa</name>
    <name type="common">Bark spider</name>
    <name type="synonym">Caerostris bankana</name>
    <dbReference type="NCBI Taxonomy" id="172846"/>
    <lineage>
        <taxon>Eukaryota</taxon>
        <taxon>Metazoa</taxon>
        <taxon>Ecdysozoa</taxon>
        <taxon>Arthropoda</taxon>
        <taxon>Chelicerata</taxon>
        <taxon>Arachnida</taxon>
        <taxon>Araneae</taxon>
        <taxon>Araneomorphae</taxon>
        <taxon>Entelegynae</taxon>
        <taxon>Araneoidea</taxon>
        <taxon>Araneidae</taxon>
        <taxon>Caerostris</taxon>
    </lineage>
</organism>
<dbReference type="AlphaFoldDB" id="A0AAV4S6S3"/>
<reference evidence="2 3" key="1">
    <citation type="submission" date="2021-06" db="EMBL/GenBank/DDBJ databases">
        <title>Caerostris extrusa draft genome.</title>
        <authorList>
            <person name="Kono N."/>
            <person name="Arakawa K."/>
        </authorList>
    </citation>
    <scope>NUCLEOTIDE SEQUENCE [LARGE SCALE GENOMIC DNA]</scope>
</reference>
<evidence type="ECO:0000313" key="3">
    <source>
        <dbReference type="Proteomes" id="UP001054945"/>
    </source>
</evidence>
<keyword evidence="3" id="KW-1185">Reference proteome</keyword>
<dbReference type="EMBL" id="BPLR01009189">
    <property type="protein sequence ID" value="GIY30203.1"/>
    <property type="molecule type" value="Genomic_DNA"/>
</dbReference>